<accession>A0AAV7MM25</accession>
<gene>
    <name evidence="2" type="ORF">NDU88_001216</name>
</gene>
<keyword evidence="3" id="KW-1185">Reference proteome</keyword>
<proteinExistence type="predicted"/>
<evidence type="ECO:0000313" key="3">
    <source>
        <dbReference type="Proteomes" id="UP001066276"/>
    </source>
</evidence>
<name>A0AAV7MM25_PLEWA</name>
<protein>
    <recommendedName>
        <fullName evidence="4">Secreted protein</fullName>
    </recommendedName>
</protein>
<feature type="compositionally biased region" description="Polar residues" evidence="1">
    <location>
        <begin position="55"/>
        <end position="64"/>
    </location>
</feature>
<comment type="caution">
    <text evidence="2">The sequence shown here is derived from an EMBL/GenBank/DDBJ whole genome shotgun (WGS) entry which is preliminary data.</text>
</comment>
<evidence type="ECO:0008006" key="4">
    <source>
        <dbReference type="Google" id="ProtNLM"/>
    </source>
</evidence>
<dbReference type="Proteomes" id="UP001066276">
    <property type="component" value="Chromosome 9"/>
</dbReference>
<feature type="compositionally biased region" description="Polar residues" evidence="1">
    <location>
        <begin position="72"/>
        <end position="85"/>
    </location>
</feature>
<feature type="region of interest" description="Disordered" evidence="1">
    <location>
        <begin position="50"/>
        <end position="97"/>
    </location>
</feature>
<evidence type="ECO:0000256" key="1">
    <source>
        <dbReference type="SAM" id="MobiDB-lite"/>
    </source>
</evidence>
<dbReference type="AlphaFoldDB" id="A0AAV7MM25"/>
<dbReference type="EMBL" id="JANPWB010000013">
    <property type="protein sequence ID" value="KAJ1103795.1"/>
    <property type="molecule type" value="Genomic_DNA"/>
</dbReference>
<organism evidence="2 3">
    <name type="scientific">Pleurodeles waltl</name>
    <name type="common">Iberian ribbed newt</name>
    <dbReference type="NCBI Taxonomy" id="8319"/>
    <lineage>
        <taxon>Eukaryota</taxon>
        <taxon>Metazoa</taxon>
        <taxon>Chordata</taxon>
        <taxon>Craniata</taxon>
        <taxon>Vertebrata</taxon>
        <taxon>Euteleostomi</taxon>
        <taxon>Amphibia</taxon>
        <taxon>Batrachia</taxon>
        <taxon>Caudata</taxon>
        <taxon>Salamandroidea</taxon>
        <taxon>Salamandridae</taxon>
        <taxon>Pleurodelinae</taxon>
        <taxon>Pleurodeles</taxon>
    </lineage>
</organism>
<reference evidence="2" key="1">
    <citation type="journal article" date="2022" name="bioRxiv">
        <title>Sequencing and chromosome-scale assembly of the giantPleurodeles waltlgenome.</title>
        <authorList>
            <person name="Brown T."/>
            <person name="Elewa A."/>
            <person name="Iarovenko S."/>
            <person name="Subramanian E."/>
            <person name="Araus A.J."/>
            <person name="Petzold A."/>
            <person name="Susuki M."/>
            <person name="Suzuki K.-i.T."/>
            <person name="Hayashi T."/>
            <person name="Toyoda A."/>
            <person name="Oliveira C."/>
            <person name="Osipova E."/>
            <person name="Leigh N.D."/>
            <person name="Simon A."/>
            <person name="Yun M.H."/>
        </authorList>
    </citation>
    <scope>NUCLEOTIDE SEQUENCE</scope>
    <source>
        <strain evidence="2">20211129_DDA</strain>
        <tissue evidence="2">Liver</tissue>
    </source>
</reference>
<evidence type="ECO:0000313" key="2">
    <source>
        <dbReference type="EMBL" id="KAJ1103795.1"/>
    </source>
</evidence>
<sequence>MGVRDPVLLLSVAFVIRTARRAAGDIGRRSCRHLPTWHMPPKSIRSARDQIEASGLSQHSTGQSRLKPDHNSAGTQKMESSLQNDPETHARTAAAKKTSNQGYHQWGCSGQLLSHGLQLWKFVPLNLRMHGQWWSRCLLTRRNQ</sequence>